<evidence type="ECO:0000259" key="2">
    <source>
        <dbReference type="PROSITE" id="PS50280"/>
    </source>
</evidence>
<dbReference type="Pfam" id="PF00856">
    <property type="entry name" value="SET"/>
    <property type="match status" value="1"/>
</dbReference>
<dbReference type="InterPro" id="IPR001214">
    <property type="entry name" value="SET_dom"/>
</dbReference>
<evidence type="ECO:0000256" key="1">
    <source>
        <dbReference type="SAM" id="MobiDB-lite"/>
    </source>
</evidence>
<gene>
    <name evidence="3" type="ORF">QQS21_002302</name>
</gene>
<feature type="compositionally biased region" description="Polar residues" evidence="1">
    <location>
        <begin position="129"/>
        <end position="152"/>
    </location>
</feature>
<dbReference type="InterPro" id="IPR011990">
    <property type="entry name" value="TPR-like_helical_dom_sf"/>
</dbReference>
<feature type="region of interest" description="Disordered" evidence="1">
    <location>
        <begin position="129"/>
        <end position="153"/>
    </location>
</feature>
<dbReference type="PANTHER" id="PTHR47332">
    <property type="entry name" value="SET DOMAIN-CONTAINING PROTEIN 5"/>
    <property type="match status" value="1"/>
</dbReference>
<name>A0AAJ0CYE4_9HYPO</name>
<evidence type="ECO:0000313" key="3">
    <source>
        <dbReference type="EMBL" id="KAK2609220.1"/>
    </source>
</evidence>
<dbReference type="InterPro" id="IPR046341">
    <property type="entry name" value="SET_dom_sf"/>
</dbReference>
<dbReference type="InterPro" id="IPR053185">
    <property type="entry name" value="SET_domain_protein"/>
</dbReference>
<feature type="domain" description="SET" evidence="2">
    <location>
        <begin position="149"/>
        <end position="293"/>
    </location>
</feature>
<sequence length="468" mass="53006">MEKAAGFDMVPRLTTTLVDRRNWDEFITQVQDHYKDDAQVELISNYILFKVGEYPRLPLEGHKFLRFSSRFPARTESTTSMESYINTVSGIAKLTFGGRICHWTKLGKLNGYYDWGVVWESLKSYKQSDQSEASTSNPTSSNTMKNDDSPNTMHKVMNIPGKGKGLTAAVNISPGARVLCEKPLLLYRSELPPDELQADLAKKLKSLSRDEQRQFCAFHNNFPGKNSFVGIVKTNAMPCGEISTIGAVYSTISRINHSCLPNCYSSWNRNLGQQTVHAIRPILTGQEITISYVHGGTSTDRKAELMEGFGFECGCGSCSLPESEQRLSDIHREHIDSLNSVVVDIFPIARDANHNLWRCRRLLELLDEEFEGYPGIWAAVANYDAFQICLSHGDLARASVFAERSYKVRVDCQGEDSPEAQRVKSFASHPENNGDVQIWSKMWKTKKRSVLKGVDPEQFEQWLWREYE</sequence>
<dbReference type="EMBL" id="JASWJB010000026">
    <property type="protein sequence ID" value="KAK2609220.1"/>
    <property type="molecule type" value="Genomic_DNA"/>
</dbReference>
<dbReference type="Gene3D" id="1.25.40.10">
    <property type="entry name" value="Tetratricopeptide repeat domain"/>
    <property type="match status" value="1"/>
</dbReference>
<dbReference type="PROSITE" id="PS50280">
    <property type="entry name" value="SET"/>
    <property type="match status" value="1"/>
</dbReference>
<protein>
    <recommendedName>
        <fullName evidence="2">SET domain-containing protein</fullName>
    </recommendedName>
</protein>
<dbReference type="SMART" id="SM00317">
    <property type="entry name" value="SET"/>
    <property type="match status" value="1"/>
</dbReference>
<dbReference type="Proteomes" id="UP001251528">
    <property type="component" value="Unassembled WGS sequence"/>
</dbReference>
<dbReference type="SUPFAM" id="SSF82199">
    <property type="entry name" value="SET domain"/>
    <property type="match status" value="1"/>
</dbReference>
<dbReference type="AlphaFoldDB" id="A0AAJ0CYE4"/>
<proteinExistence type="predicted"/>
<keyword evidence="4" id="KW-1185">Reference proteome</keyword>
<dbReference type="Gene3D" id="2.170.270.10">
    <property type="entry name" value="SET domain"/>
    <property type="match status" value="1"/>
</dbReference>
<accession>A0AAJ0CYE4</accession>
<dbReference type="CDD" id="cd20071">
    <property type="entry name" value="SET_SMYD"/>
    <property type="match status" value="1"/>
</dbReference>
<organism evidence="3 4">
    <name type="scientific">Conoideocrella luteorostrata</name>
    <dbReference type="NCBI Taxonomy" id="1105319"/>
    <lineage>
        <taxon>Eukaryota</taxon>
        <taxon>Fungi</taxon>
        <taxon>Dikarya</taxon>
        <taxon>Ascomycota</taxon>
        <taxon>Pezizomycotina</taxon>
        <taxon>Sordariomycetes</taxon>
        <taxon>Hypocreomycetidae</taxon>
        <taxon>Hypocreales</taxon>
        <taxon>Clavicipitaceae</taxon>
        <taxon>Conoideocrella</taxon>
    </lineage>
</organism>
<evidence type="ECO:0000313" key="4">
    <source>
        <dbReference type="Proteomes" id="UP001251528"/>
    </source>
</evidence>
<reference evidence="3" key="1">
    <citation type="submission" date="2023-06" db="EMBL/GenBank/DDBJ databases">
        <title>Conoideocrella luteorostrata (Hypocreales: Clavicipitaceae), a potential biocontrol fungus for elongate hemlock scale in United States Christmas tree production areas.</title>
        <authorList>
            <person name="Barrett H."/>
            <person name="Lovett B."/>
            <person name="Macias A.M."/>
            <person name="Stajich J.E."/>
            <person name="Kasson M.T."/>
        </authorList>
    </citation>
    <scope>NUCLEOTIDE SEQUENCE</scope>
    <source>
        <strain evidence="3">ARSEF 14590</strain>
    </source>
</reference>
<dbReference type="PANTHER" id="PTHR47332:SF4">
    <property type="entry name" value="SET DOMAIN-CONTAINING PROTEIN 5"/>
    <property type="match status" value="1"/>
</dbReference>
<comment type="caution">
    <text evidence="3">The sequence shown here is derived from an EMBL/GenBank/DDBJ whole genome shotgun (WGS) entry which is preliminary data.</text>
</comment>